<evidence type="ECO:0000313" key="2">
    <source>
        <dbReference type="Proteomes" id="UP000266841"/>
    </source>
</evidence>
<dbReference type="EMBL" id="AGNL01029800">
    <property type="protein sequence ID" value="EJK57022.1"/>
    <property type="molecule type" value="Genomic_DNA"/>
</dbReference>
<reference evidence="1 2" key="1">
    <citation type="journal article" date="2012" name="Genome Biol.">
        <title>Genome and low-iron response of an oceanic diatom adapted to chronic iron limitation.</title>
        <authorList>
            <person name="Lommer M."/>
            <person name="Specht M."/>
            <person name="Roy A.S."/>
            <person name="Kraemer L."/>
            <person name="Andreson R."/>
            <person name="Gutowska M.A."/>
            <person name="Wolf J."/>
            <person name="Bergner S.V."/>
            <person name="Schilhabel M.B."/>
            <person name="Klostermeier U.C."/>
            <person name="Beiko R.G."/>
            <person name="Rosenstiel P."/>
            <person name="Hippler M."/>
            <person name="Laroche J."/>
        </authorList>
    </citation>
    <scope>NUCLEOTIDE SEQUENCE [LARGE SCALE GENOMIC DNA]</scope>
    <source>
        <strain evidence="1 2">CCMP1005</strain>
    </source>
</reference>
<proteinExistence type="predicted"/>
<feature type="non-terminal residue" evidence="1">
    <location>
        <position position="1"/>
    </location>
</feature>
<comment type="caution">
    <text evidence="1">The sequence shown here is derived from an EMBL/GenBank/DDBJ whole genome shotgun (WGS) entry which is preliminary data.</text>
</comment>
<keyword evidence="2" id="KW-1185">Reference proteome</keyword>
<name>K0SEF3_THAOC</name>
<accession>K0SEF3</accession>
<protein>
    <submittedName>
        <fullName evidence="1">Uncharacterized protein</fullName>
    </submittedName>
</protein>
<gene>
    <name evidence="1" type="ORF">THAOC_22980</name>
</gene>
<organism evidence="1 2">
    <name type="scientific">Thalassiosira oceanica</name>
    <name type="common">Marine diatom</name>
    <dbReference type="NCBI Taxonomy" id="159749"/>
    <lineage>
        <taxon>Eukaryota</taxon>
        <taxon>Sar</taxon>
        <taxon>Stramenopiles</taxon>
        <taxon>Ochrophyta</taxon>
        <taxon>Bacillariophyta</taxon>
        <taxon>Coscinodiscophyceae</taxon>
        <taxon>Thalassiosirophycidae</taxon>
        <taxon>Thalassiosirales</taxon>
        <taxon>Thalassiosiraceae</taxon>
        <taxon>Thalassiosira</taxon>
    </lineage>
</organism>
<dbReference type="AlphaFoldDB" id="K0SEF3"/>
<evidence type="ECO:0000313" key="1">
    <source>
        <dbReference type="EMBL" id="EJK57022.1"/>
    </source>
</evidence>
<dbReference type="Proteomes" id="UP000266841">
    <property type="component" value="Unassembled WGS sequence"/>
</dbReference>
<sequence>GEYLPRKQPCQVWEPSKMVVDAVIDALLRKPVPPTKLLAEPAQPAPRLACFDEAPTLEWADSPFAKGSRTKLGVFTKSSDEFHKSDLTKPSIPSSLGKLKVTYGSIKRRPPIWGPSSG</sequence>